<proteinExistence type="predicted"/>
<protein>
    <submittedName>
        <fullName evidence="1">Uncharacterized protein</fullName>
    </submittedName>
</protein>
<dbReference type="AlphaFoldDB" id="A0A382BTK0"/>
<sequence>LKTSLEKLLETIISMEEECENEISLNMQEIEKKILKLREGKKIGREYGGFLKNKPLFSRKV</sequence>
<feature type="non-terminal residue" evidence="1">
    <location>
        <position position="1"/>
    </location>
</feature>
<reference evidence="1" key="1">
    <citation type="submission" date="2018-05" db="EMBL/GenBank/DDBJ databases">
        <authorList>
            <person name="Lanie J.A."/>
            <person name="Ng W.-L."/>
            <person name="Kazmierczak K.M."/>
            <person name="Andrzejewski T.M."/>
            <person name="Davidsen T.M."/>
            <person name="Wayne K.J."/>
            <person name="Tettelin H."/>
            <person name="Glass J.I."/>
            <person name="Rusch D."/>
            <person name="Podicherti R."/>
            <person name="Tsui H.-C.T."/>
            <person name="Winkler M.E."/>
        </authorList>
    </citation>
    <scope>NUCLEOTIDE SEQUENCE</scope>
</reference>
<name>A0A382BTK0_9ZZZZ</name>
<dbReference type="EMBL" id="UINC01031305">
    <property type="protein sequence ID" value="SVB17135.1"/>
    <property type="molecule type" value="Genomic_DNA"/>
</dbReference>
<gene>
    <name evidence="1" type="ORF">METZ01_LOCUS169989</name>
</gene>
<evidence type="ECO:0000313" key="1">
    <source>
        <dbReference type="EMBL" id="SVB17135.1"/>
    </source>
</evidence>
<organism evidence="1">
    <name type="scientific">marine metagenome</name>
    <dbReference type="NCBI Taxonomy" id="408172"/>
    <lineage>
        <taxon>unclassified sequences</taxon>
        <taxon>metagenomes</taxon>
        <taxon>ecological metagenomes</taxon>
    </lineage>
</organism>
<accession>A0A382BTK0</accession>